<dbReference type="InterPro" id="IPR044068">
    <property type="entry name" value="CB"/>
</dbReference>
<reference evidence="12 13" key="1">
    <citation type="submission" date="2016-10" db="EMBL/GenBank/DDBJ databases">
        <authorList>
            <person name="de Groot N.N."/>
        </authorList>
    </citation>
    <scope>NUCLEOTIDE SEQUENCE [LARGE SCALE GENOMIC DNA]</scope>
    <source>
        <strain evidence="12 13">ATCC 700224</strain>
    </source>
</reference>
<comment type="similarity">
    <text evidence="9">Belongs to the 'phage' integrase family. XerC subfamily.</text>
</comment>
<dbReference type="InterPro" id="IPR010998">
    <property type="entry name" value="Integrase_recombinase_N"/>
</dbReference>
<keyword evidence="4 9" id="KW-0159">Chromosome partition</keyword>
<dbReference type="PANTHER" id="PTHR30349:SF90">
    <property type="entry name" value="TYROSINE RECOMBINASE XERD"/>
    <property type="match status" value="1"/>
</dbReference>
<protein>
    <recommendedName>
        <fullName evidence="9">Tyrosine recombinase XerC</fullName>
    </recommendedName>
</protein>
<feature type="active site" evidence="9">
    <location>
        <position position="291"/>
    </location>
</feature>
<dbReference type="PROSITE" id="PS51900">
    <property type="entry name" value="CB"/>
    <property type="match status" value="1"/>
</dbReference>
<evidence type="ECO:0000256" key="2">
    <source>
        <dbReference type="ARBA" id="ARBA00022490"/>
    </source>
</evidence>
<dbReference type="Pfam" id="PF00589">
    <property type="entry name" value="Phage_integrase"/>
    <property type="match status" value="1"/>
</dbReference>
<evidence type="ECO:0000313" key="13">
    <source>
        <dbReference type="Proteomes" id="UP000199412"/>
    </source>
</evidence>
<dbReference type="InterPro" id="IPR002104">
    <property type="entry name" value="Integrase_catalytic"/>
</dbReference>
<evidence type="ECO:0000256" key="1">
    <source>
        <dbReference type="ARBA" id="ARBA00004496"/>
    </source>
</evidence>
<proteinExistence type="inferred from homology"/>
<dbReference type="AlphaFoldDB" id="A0A1G7D3Z6"/>
<dbReference type="GO" id="GO:0003677">
    <property type="term" value="F:DNA binding"/>
    <property type="evidence" value="ECO:0007669"/>
    <property type="project" value="UniProtKB-UniRule"/>
</dbReference>
<evidence type="ECO:0000256" key="4">
    <source>
        <dbReference type="ARBA" id="ARBA00022829"/>
    </source>
</evidence>
<dbReference type="RefSeq" id="WP_092785958.1">
    <property type="nucleotide sequence ID" value="NZ_FNAP01000007.1"/>
</dbReference>
<dbReference type="OrthoDB" id="9801717at2"/>
<feature type="active site" evidence="9">
    <location>
        <position position="268"/>
    </location>
</feature>
<feature type="active site" evidence="9">
    <location>
        <position position="174"/>
    </location>
</feature>
<evidence type="ECO:0000313" key="12">
    <source>
        <dbReference type="EMBL" id="SDE46394.1"/>
    </source>
</evidence>
<feature type="active site" evidence="9">
    <location>
        <position position="197"/>
    </location>
</feature>
<keyword evidence="5 9" id="KW-0229">DNA integration</keyword>
<dbReference type="GO" id="GO:0005737">
    <property type="term" value="C:cytoplasm"/>
    <property type="evidence" value="ECO:0007669"/>
    <property type="project" value="UniProtKB-SubCell"/>
</dbReference>
<comment type="subunit">
    <text evidence="9">Forms a cyclic heterotetrameric complex composed of two molecules of XerC and two molecules of XerD.</text>
</comment>
<dbReference type="SUPFAM" id="SSF56349">
    <property type="entry name" value="DNA breaking-rejoining enzymes"/>
    <property type="match status" value="1"/>
</dbReference>
<dbReference type="Gene3D" id="1.10.150.130">
    <property type="match status" value="1"/>
</dbReference>
<dbReference type="InterPro" id="IPR011010">
    <property type="entry name" value="DNA_brk_join_enz"/>
</dbReference>
<feature type="domain" description="Tyr recombinase" evidence="10">
    <location>
        <begin position="131"/>
        <end position="313"/>
    </location>
</feature>
<dbReference type="GO" id="GO:0006313">
    <property type="term" value="P:DNA transposition"/>
    <property type="evidence" value="ECO:0007669"/>
    <property type="project" value="UniProtKB-UniRule"/>
</dbReference>
<dbReference type="PANTHER" id="PTHR30349">
    <property type="entry name" value="PHAGE INTEGRASE-RELATED"/>
    <property type="match status" value="1"/>
</dbReference>
<evidence type="ECO:0000256" key="7">
    <source>
        <dbReference type="ARBA" id="ARBA00023172"/>
    </source>
</evidence>
<sequence>MTVSTAPEPAPEVPVAGDAGVREAVGRWRAWLWGERRCSPNTLDAYGRDLAGFLTFLSDHLGGPPTISDLATLSAADIRAWLAWRGAAGVSRTSQARGLSTLRGFYRWLDREGIAHNPAIAQVRGPRPPKAVPKALAEDEAREALTTAPELEDEPWIAKRDTALLTLLYGAGLRLGEALALRQKDAPSGGALVVTGKGRKQRVVPVLPVLAAAVADYRAACPFVLGPDDALFVGARGGPLNPGVVQRQVRRLRVLLGLPESATPHALRHSFATHLLARGGDLRTIQELLGHASLSTTQRYTAVDTARLKRVYADAHPRARQPDDPPDP</sequence>
<dbReference type="EMBL" id="FNAP01000007">
    <property type="protein sequence ID" value="SDE46394.1"/>
    <property type="molecule type" value="Genomic_DNA"/>
</dbReference>
<dbReference type="Gene3D" id="1.10.443.10">
    <property type="entry name" value="Intergrase catalytic core"/>
    <property type="match status" value="1"/>
</dbReference>
<evidence type="ECO:0000256" key="8">
    <source>
        <dbReference type="ARBA" id="ARBA00023306"/>
    </source>
</evidence>
<keyword evidence="13" id="KW-1185">Reference proteome</keyword>
<keyword evidence="8 9" id="KW-0131">Cell cycle</keyword>
<keyword evidence="2 9" id="KW-0963">Cytoplasm</keyword>
<evidence type="ECO:0000259" key="10">
    <source>
        <dbReference type="PROSITE" id="PS51898"/>
    </source>
</evidence>
<dbReference type="PROSITE" id="PS51898">
    <property type="entry name" value="TYR_RECOMBINASE"/>
    <property type="match status" value="1"/>
</dbReference>
<comment type="subcellular location">
    <subcellularLocation>
        <location evidence="1 9">Cytoplasm</location>
    </subcellularLocation>
</comment>
<dbReference type="InterPro" id="IPR013762">
    <property type="entry name" value="Integrase-like_cat_sf"/>
</dbReference>
<organism evidence="12 13">
    <name type="scientific">Rhodospira trueperi</name>
    <dbReference type="NCBI Taxonomy" id="69960"/>
    <lineage>
        <taxon>Bacteria</taxon>
        <taxon>Pseudomonadati</taxon>
        <taxon>Pseudomonadota</taxon>
        <taxon>Alphaproteobacteria</taxon>
        <taxon>Rhodospirillales</taxon>
        <taxon>Rhodospirillaceae</taxon>
        <taxon>Rhodospira</taxon>
    </lineage>
</organism>
<feature type="domain" description="Core-binding (CB)" evidence="11">
    <location>
        <begin position="19"/>
        <end position="110"/>
    </location>
</feature>
<dbReference type="InterPro" id="IPR023009">
    <property type="entry name" value="Tyrosine_recombinase_XerC/XerD"/>
</dbReference>
<accession>A0A1G7D3Z6</accession>
<gene>
    <name evidence="9" type="primary">xerC</name>
    <name evidence="12" type="ORF">SAMN05421720_10731</name>
</gene>
<evidence type="ECO:0000256" key="3">
    <source>
        <dbReference type="ARBA" id="ARBA00022618"/>
    </source>
</evidence>
<evidence type="ECO:0000256" key="9">
    <source>
        <dbReference type="HAMAP-Rule" id="MF_01808"/>
    </source>
</evidence>
<feature type="active site" evidence="9">
    <location>
        <position position="265"/>
    </location>
</feature>
<dbReference type="InterPro" id="IPR050090">
    <property type="entry name" value="Tyrosine_recombinase_XerCD"/>
</dbReference>
<dbReference type="GO" id="GO:0007059">
    <property type="term" value="P:chromosome segregation"/>
    <property type="evidence" value="ECO:0007669"/>
    <property type="project" value="UniProtKB-UniRule"/>
</dbReference>
<evidence type="ECO:0000256" key="5">
    <source>
        <dbReference type="ARBA" id="ARBA00022908"/>
    </source>
</evidence>
<feature type="active site" description="O-(3'-phospho-DNA)-tyrosine intermediate" evidence="9">
    <location>
        <position position="300"/>
    </location>
</feature>
<dbReference type="GO" id="GO:0051301">
    <property type="term" value="P:cell division"/>
    <property type="evidence" value="ECO:0007669"/>
    <property type="project" value="UniProtKB-KW"/>
</dbReference>
<dbReference type="STRING" id="69960.SAMN05421720_10731"/>
<dbReference type="Pfam" id="PF02899">
    <property type="entry name" value="Phage_int_SAM_1"/>
    <property type="match status" value="1"/>
</dbReference>
<evidence type="ECO:0000256" key="6">
    <source>
        <dbReference type="ARBA" id="ARBA00023125"/>
    </source>
</evidence>
<name>A0A1G7D3Z6_9PROT</name>
<dbReference type="HAMAP" id="MF_01808">
    <property type="entry name" value="Recomb_XerC_XerD"/>
    <property type="match status" value="1"/>
</dbReference>
<comment type="function">
    <text evidence="9">Site-specific tyrosine recombinase, which acts by catalyzing the cutting and rejoining of the recombining DNA molecules. The XerC-XerD complex is essential to convert dimers of the bacterial chromosome into monomers to permit their segregation at cell division. It also contributes to the segregational stability of plasmids.</text>
</comment>
<dbReference type="Proteomes" id="UP000199412">
    <property type="component" value="Unassembled WGS sequence"/>
</dbReference>
<dbReference type="GO" id="GO:0009037">
    <property type="term" value="F:tyrosine-based site-specific recombinase activity"/>
    <property type="evidence" value="ECO:0007669"/>
    <property type="project" value="UniProtKB-UniRule"/>
</dbReference>
<evidence type="ECO:0000259" key="11">
    <source>
        <dbReference type="PROSITE" id="PS51900"/>
    </source>
</evidence>
<dbReference type="InterPro" id="IPR004107">
    <property type="entry name" value="Integrase_SAM-like_N"/>
</dbReference>
<keyword evidence="3 9" id="KW-0132">Cell division</keyword>
<keyword evidence="6 9" id="KW-0238">DNA-binding</keyword>
<keyword evidence="7 9" id="KW-0233">DNA recombination</keyword>